<dbReference type="OrthoDB" id="705638at2"/>
<evidence type="ECO:0000256" key="1">
    <source>
        <dbReference type="SAM" id="SignalP"/>
    </source>
</evidence>
<dbReference type="RefSeq" id="WP_007094183.1">
    <property type="nucleotide sequence ID" value="NZ_CP142125.1"/>
</dbReference>
<gene>
    <name evidence="2" type="ORF">KAOT1_08088</name>
</gene>
<keyword evidence="3" id="KW-1185">Reference proteome</keyword>
<dbReference type="EMBL" id="ABIB01000005">
    <property type="protein sequence ID" value="EDP96113.1"/>
    <property type="molecule type" value="Genomic_DNA"/>
</dbReference>
<evidence type="ECO:0000313" key="3">
    <source>
        <dbReference type="Proteomes" id="UP000002945"/>
    </source>
</evidence>
<name>A9DYC2_9FLAO</name>
<dbReference type="STRING" id="391587.KAOT1_08088"/>
<reference evidence="2 3" key="1">
    <citation type="journal article" date="2011" name="J. Bacteriol.">
        <title>Genome sequence of the algicidal bacterium Kordia algicida OT-1.</title>
        <authorList>
            <person name="Lee H.S."/>
            <person name="Kang S.G."/>
            <person name="Kwon K.K."/>
            <person name="Lee J.H."/>
            <person name="Kim S.J."/>
        </authorList>
    </citation>
    <scope>NUCLEOTIDE SEQUENCE [LARGE SCALE GENOMIC DNA]</scope>
    <source>
        <strain evidence="2 3">OT-1</strain>
    </source>
</reference>
<keyword evidence="1" id="KW-0732">Signal</keyword>
<dbReference type="Pfam" id="PF14060">
    <property type="entry name" value="DUF4252"/>
    <property type="match status" value="1"/>
</dbReference>
<feature type="signal peptide" evidence="1">
    <location>
        <begin position="1"/>
        <end position="19"/>
    </location>
</feature>
<dbReference type="eggNOG" id="ENOG502ZC31">
    <property type="taxonomic scope" value="Bacteria"/>
</dbReference>
<comment type="caution">
    <text evidence="2">The sequence shown here is derived from an EMBL/GenBank/DDBJ whole genome shotgun (WGS) entry which is preliminary data.</text>
</comment>
<proteinExistence type="predicted"/>
<sequence length="182" mass="20637">MKKVVLLVMLMALPILTFGQNIFEKYADNDEVTYVSIKPKMFRMLATMGMDADDPEAKEFLEMVNSMKSLKTLATSDTKISADLKRWVSGRSSELEELMEVKDGDTRMKFYVKEGKSDTHVKELLMYITGIEDKVKMKDRSINTVVVSLTGDIDLTQVSKLTSKMDIPGGEHLKNVDKKKKN</sequence>
<evidence type="ECO:0000313" key="2">
    <source>
        <dbReference type="EMBL" id="EDP96113.1"/>
    </source>
</evidence>
<dbReference type="HOGENOM" id="CLU_128714_0_0_10"/>
<organism evidence="2 3">
    <name type="scientific">Kordia algicida OT-1</name>
    <dbReference type="NCBI Taxonomy" id="391587"/>
    <lineage>
        <taxon>Bacteria</taxon>
        <taxon>Pseudomonadati</taxon>
        <taxon>Bacteroidota</taxon>
        <taxon>Flavobacteriia</taxon>
        <taxon>Flavobacteriales</taxon>
        <taxon>Flavobacteriaceae</taxon>
        <taxon>Kordia</taxon>
    </lineage>
</organism>
<dbReference type="InterPro" id="IPR025348">
    <property type="entry name" value="DUF4252"/>
</dbReference>
<evidence type="ECO:0008006" key="4">
    <source>
        <dbReference type="Google" id="ProtNLM"/>
    </source>
</evidence>
<feature type="chain" id="PRO_5002734326" description="DUF4252 domain-containing protein" evidence="1">
    <location>
        <begin position="20"/>
        <end position="182"/>
    </location>
</feature>
<dbReference type="Proteomes" id="UP000002945">
    <property type="component" value="Unassembled WGS sequence"/>
</dbReference>
<dbReference type="AlphaFoldDB" id="A9DYC2"/>
<accession>A9DYC2</accession>
<protein>
    <recommendedName>
        <fullName evidence="4">DUF4252 domain-containing protein</fullName>
    </recommendedName>
</protein>